<name>A0AAV9MRY6_9EURO</name>
<dbReference type="EMBL" id="JAVRRD010000055">
    <property type="protein sequence ID" value="KAK5043618.1"/>
    <property type="molecule type" value="Genomic_DNA"/>
</dbReference>
<protein>
    <submittedName>
        <fullName evidence="1">Uncharacterized protein</fullName>
    </submittedName>
</protein>
<dbReference type="AlphaFoldDB" id="A0AAV9MRY6"/>
<accession>A0AAV9MRY6</accession>
<comment type="caution">
    <text evidence="1">The sequence shown here is derived from an EMBL/GenBank/DDBJ whole genome shotgun (WGS) entry which is preliminary data.</text>
</comment>
<proteinExistence type="predicted"/>
<reference evidence="1 2" key="1">
    <citation type="submission" date="2023-08" db="EMBL/GenBank/DDBJ databases">
        <title>Black Yeasts Isolated from many extreme environments.</title>
        <authorList>
            <person name="Coleine C."/>
            <person name="Stajich J.E."/>
            <person name="Selbmann L."/>
        </authorList>
    </citation>
    <scope>NUCLEOTIDE SEQUENCE [LARGE SCALE GENOMIC DNA]</scope>
    <source>
        <strain evidence="1 2">CCFEE 5792</strain>
    </source>
</reference>
<sequence length="201" mass="20870">MTYIYAEDTTCIQVAAGTTGPDDHSSDYCSCCESARNPSSVINTCPGSDLSILDFPKVVSNSIQSGPRALGFNCSPILNSDMCTLTFGLDLWAGTEFYDLAAPPPNVTMDKPLSDIGTLTAFPGAQTYPLTISNAGYTSTITMAPFNAKNAAAATQTMASGATGGAQEPGSHGSAKAACCSKEAMYLIGLIFGLMSFSFTF</sequence>
<organism evidence="1 2">
    <name type="scientific">Exophiala bonariae</name>
    <dbReference type="NCBI Taxonomy" id="1690606"/>
    <lineage>
        <taxon>Eukaryota</taxon>
        <taxon>Fungi</taxon>
        <taxon>Dikarya</taxon>
        <taxon>Ascomycota</taxon>
        <taxon>Pezizomycotina</taxon>
        <taxon>Eurotiomycetes</taxon>
        <taxon>Chaetothyriomycetidae</taxon>
        <taxon>Chaetothyriales</taxon>
        <taxon>Herpotrichiellaceae</taxon>
        <taxon>Exophiala</taxon>
    </lineage>
</organism>
<gene>
    <name evidence="1" type="ORF">LTR84_011378</name>
</gene>
<dbReference type="Proteomes" id="UP001358417">
    <property type="component" value="Unassembled WGS sequence"/>
</dbReference>
<dbReference type="RefSeq" id="XP_064700001.1">
    <property type="nucleotide sequence ID" value="XM_064854910.1"/>
</dbReference>
<evidence type="ECO:0000313" key="2">
    <source>
        <dbReference type="Proteomes" id="UP001358417"/>
    </source>
</evidence>
<keyword evidence="2" id="KW-1185">Reference proteome</keyword>
<evidence type="ECO:0000313" key="1">
    <source>
        <dbReference type="EMBL" id="KAK5043618.1"/>
    </source>
</evidence>
<dbReference type="GeneID" id="89979531"/>